<reference evidence="1 2" key="1">
    <citation type="journal article" date="2018" name="Front. Plant Sci.">
        <title>Red Clover (Trifolium pratense) and Zigzag Clover (T. medium) - A Picture of Genomic Similarities and Differences.</title>
        <authorList>
            <person name="Dluhosova J."/>
            <person name="Istvanek J."/>
            <person name="Nedelnik J."/>
            <person name="Repkova J."/>
        </authorList>
    </citation>
    <scope>NUCLEOTIDE SEQUENCE [LARGE SCALE GENOMIC DNA]</scope>
    <source>
        <strain evidence="2">cv. 10/8</strain>
        <tissue evidence="1">Leaf</tissue>
    </source>
</reference>
<organism evidence="1 2">
    <name type="scientific">Trifolium medium</name>
    <dbReference type="NCBI Taxonomy" id="97028"/>
    <lineage>
        <taxon>Eukaryota</taxon>
        <taxon>Viridiplantae</taxon>
        <taxon>Streptophyta</taxon>
        <taxon>Embryophyta</taxon>
        <taxon>Tracheophyta</taxon>
        <taxon>Spermatophyta</taxon>
        <taxon>Magnoliopsida</taxon>
        <taxon>eudicotyledons</taxon>
        <taxon>Gunneridae</taxon>
        <taxon>Pentapetalae</taxon>
        <taxon>rosids</taxon>
        <taxon>fabids</taxon>
        <taxon>Fabales</taxon>
        <taxon>Fabaceae</taxon>
        <taxon>Papilionoideae</taxon>
        <taxon>50 kb inversion clade</taxon>
        <taxon>NPAAA clade</taxon>
        <taxon>Hologalegina</taxon>
        <taxon>IRL clade</taxon>
        <taxon>Trifolieae</taxon>
        <taxon>Trifolium</taxon>
    </lineage>
</organism>
<evidence type="ECO:0000313" key="2">
    <source>
        <dbReference type="Proteomes" id="UP000265520"/>
    </source>
</evidence>
<proteinExistence type="predicted"/>
<dbReference type="AlphaFoldDB" id="A0A392U972"/>
<name>A0A392U972_9FABA</name>
<feature type="non-terminal residue" evidence="1">
    <location>
        <position position="37"/>
    </location>
</feature>
<dbReference type="EMBL" id="LXQA010753957">
    <property type="protein sequence ID" value="MCI69334.1"/>
    <property type="molecule type" value="Genomic_DNA"/>
</dbReference>
<keyword evidence="2" id="KW-1185">Reference proteome</keyword>
<dbReference type="Proteomes" id="UP000265520">
    <property type="component" value="Unassembled WGS sequence"/>
</dbReference>
<evidence type="ECO:0000313" key="1">
    <source>
        <dbReference type="EMBL" id="MCI69334.1"/>
    </source>
</evidence>
<accession>A0A392U972</accession>
<comment type="caution">
    <text evidence="1">The sequence shown here is derived from an EMBL/GenBank/DDBJ whole genome shotgun (WGS) entry which is preliminary data.</text>
</comment>
<protein>
    <submittedName>
        <fullName evidence="1">Uncharacterized protein</fullName>
    </submittedName>
</protein>
<sequence length="37" mass="4335">MVYRRQFVDDMEVVDVPVLGKNFSWFSHDGSAMSRLD</sequence>